<organism evidence="2 3">
    <name type="scientific">Kingdonia uniflora</name>
    <dbReference type="NCBI Taxonomy" id="39325"/>
    <lineage>
        <taxon>Eukaryota</taxon>
        <taxon>Viridiplantae</taxon>
        <taxon>Streptophyta</taxon>
        <taxon>Embryophyta</taxon>
        <taxon>Tracheophyta</taxon>
        <taxon>Spermatophyta</taxon>
        <taxon>Magnoliopsida</taxon>
        <taxon>Ranunculales</taxon>
        <taxon>Circaeasteraceae</taxon>
        <taxon>Kingdonia</taxon>
    </lineage>
</organism>
<dbReference type="GO" id="GO:0003677">
    <property type="term" value="F:DNA binding"/>
    <property type="evidence" value="ECO:0007669"/>
    <property type="project" value="UniProtKB-KW"/>
</dbReference>
<dbReference type="Proteomes" id="UP000541444">
    <property type="component" value="Unassembled WGS sequence"/>
</dbReference>
<dbReference type="InterPro" id="IPR042160">
    <property type="entry name" value="HD-Zip_IV"/>
</dbReference>
<proteinExistence type="predicted"/>
<dbReference type="GO" id="GO:0008289">
    <property type="term" value="F:lipid binding"/>
    <property type="evidence" value="ECO:0007669"/>
    <property type="project" value="InterPro"/>
</dbReference>
<keyword evidence="3" id="KW-1185">Reference proteome</keyword>
<dbReference type="Pfam" id="PF01852">
    <property type="entry name" value="START"/>
    <property type="match status" value="1"/>
</dbReference>
<dbReference type="EMBL" id="JACGCM010002660">
    <property type="protein sequence ID" value="KAF6136944.1"/>
    <property type="molecule type" value="Genomic_DNA"/>
</dbReference>
<dbReference type="InterPro" id="IPR002913">
    <property type="entry name" value="START_lipid-bd_dom"/>
</dbReference>
<dbReference type="OrthoDB" id="6159439at2759"/>
<evidence type="ECO:0000313" key="2">
    <source>
        <dbReference type="EMBL" id="KAF6136944.1"/>
    </source>
</evidence>
<accession>A0A7J7L311</accession>
<comment type="caution">
    <text evidence="2">The sequence shown here is derived from an EMBL/GenBank/DDBJ whole genome shotgun (WGS) entry which is preliminary data.</text>
</comment>
<dbReference type="SUPFAM" id="SSF55961">
    <property type="entry name" value="Bet v1-like"/>
    <property type="match status" value="1"/>
</dbReference>
<dbReference type="PROSITE" id="PS50848">
    <property type="entry name" value="START"/>
    <property type="match status" value="1"/>
</dbReference>
<feature type="domain" description="START" evidence="1">
    <location>
        <begin position="28"/>
        <end position="90"/>
    </location>
</feature>
<evidence type="ECO:0000259" key="1">
    <source>
        <dbReference type="PROSITE" id="PS50848"/>
    </source>
</evidence>
<evidence type="ECO:0000313" key="3">
    <source>
        <dbReference type="Proteomes" id="UP000541444"/>
    </source>
</evidence>
<dbReference type="PANTHER" id="PTHR45654:SF5">
    <property type="entry name" value="HOMEOBOX-LEUCINE ZIPPER PROTEIN ANTHOCYANINLESS 2-RELATED"/>
    <property type="match status" value="1"/>
</dbReference>
<reference evidence="2 3" key="1">
    <citation type="journal article" date="2020" name="IScience">
        <title>Genome Sequencing of the Endangered Kingdonia uniflora (Circaeasteraceae, Ranunculales) Reveals Potential Mechanisms of Evolutionary Specialization.</title>
        <authorList>
            <person name="Sun Y."/>
            <person name="Deng T."/>
            <person name="Zhang A."/>
            <person name="Moore M.J."/>
            <person name="Landis J.B."/>
            <person name="Lin N."/>
            <person name="Zhang H."/>
            <person name="Zhang X."/>
            <person name="Huang J."/>
            <person name="Zhang X."/>
            <person name="Sun H."/>
            <person name="Wang H."/>
        </authorList>
    </citation>
    <scope>NUCLEOTIDE SEQUENCE [LARGE SCALE GENOMIC DNA]</scope>
    <source>
        <strain evidence="2">TB1705</strain>
        <tissue evidence="2">Leaf</tissue>
    </source>
</reference>
<gene>
    <name evidence="2" type="ORF">GIB67_030708</name>
</gene>
<feature type="non-terminal residue" evidence="2">
    <location>
        <position position="1"/>
    </location>
</feature>
<dbReference type="AlphaFoldDB" id="A0A7J7L311"/>
<dbReference type="PANTHER" id="PTHR45654">
    <property type="entry name" value="HOMEOBOX-LEUCINE ZIPPER PROTEIN MERISTEM L1"/>
    <property type="match status" value="1"/>
</dbReference>
<protein>
    <recommendedName>
        <fullName evidence="1">START domain-containing protein</fullName>
    </recommendedName>
</protein>
<sequence length="90" mass="10317">MASTCDTYYSRWNKKWHTSADAWGTSSLSPLVLIREVNFLRFCRQHVEGVWAVVDVSVDMNRDTSNPQTFMSSRRLPSGCVVQDIAFVTR</sequence>
<name>A0A7J7L311_9MAGN</name>